<reference evidence="3 4" key="1">
    <citation type="journal article" date="2019" name="Int. J. Syst. Evol. Microbiol.">
        <title>The Global Catalogue of Microorganisms (GCM) 10K type strain sequencing project: providing services to taxonomists for standard genome sequencing and annotation.</title>
        <authorList>
            <consortium name="The Broad Institute Genomics Platform"/>
            <consortium name="The Broad Institute Genome Sequencing Center for Infectious Disease"/>
            <person name="Wu L."/>
            <person name="Ma J."/>
        </authorList>
    </citation>
    <scope>NUCLEOTIDE SEQUENCE [LARGE SCALE GENOMIC DNA]</scope>
    <source>
        <strain evidence="3 4">JCM 11269</strain>
    </source>
</reference>
<organism evidence="3 4">
    <name type="scientific">Streptomyces thermogriseus</name>
    <dbReference type="NCBI Taxonomy" id="75292"/>
    <lineage>
        <taxon>Bacteria</taxon>
        <taxon>Bacillati</taxon>
        <taxon>Actinomycetota</taxon>
        <taxon>Actinomycetes</taxon>
        <taxon>Kitasatosporales</taxon>
        <taxon>Streptomycetaceae</taxon>
        <taxon>Streptomyces</taxon>
    </lineage>
</organism>
<keyword evidence="2" id="KW-1133">Transmembrane helix</keyword>
<evidence type="ECO:0000313" key="4">
    <source>
        <dbReference type="Proteomes" id="UP001501072"/>
    </source>
</evidence>
<name>A0ABN1SSH8_9ACTN</name>
<sequence length="215" mass="21635">MEYVTAAAPDSRFEAAPARSGRRSLAAALLCGALGAAVALLASRQHWAEGTAAVAGGAFPLTAKGSEVTGVPAALAVVGLAALVAVFAVRRLGRVLVSALLALSGAGTVAAALQGAFDSSVLDEKAARAAGDTAATAATLSHTGWPYVAAAGGTLLFLAGLIALRHGRRWPAMSGRYERSAAPRTGASRPVDPDRPEELWKALDRGEDPTGTDPA</sequence>
<evidence type="ECO:0000313" key="3">
    <source>
        <dbReference type="EMBL" id="GAA1003738.1"/>
    </source>
</evidence>
<feature type="transmembrane region" description="Helical" evidence="2">
    <location>
        <begin position="70"/>
        <end position="89"/>
    </location>
</feature>
<dbReference type="InterPro" id="IPR011746">
    <property type="entry name" value="Trp_synth-assoc_CHP"/>
</dbReference>
<comment type="caution">
    <text evidence="3">The sequence shown here is derived from an EMBL/GenBank/DDBJ whole genome shotgun (WGS) entry which is preliminary data.</text>
</comment>
<accession>A0ABN1SSH8</accession>
<keyword evidence="2" id="KW-0812">Transmembrane</keyword>
<proteinExistence type="predicted"/>
<gene>
    <name evidence="3" type="ORF">GCM10009564_04110</name>
</gene>
<protein>
    <submittedName>
        <fullName evidence="3">TIGR02234 family membrane protein</fullName>
    </submittedName>
</protein>
<feature type="compositionally biased region" description="Basic and acidic residues" evidence="1">
    <location>
        <begin position="191"/>
        <end position="208"/>
    </location>
</feature>
<evidence type="ECO:0000256" key="1">
    <source>
        <dbReference type="SAM" id="MobiDB-lite"/>
    </source>
</evidence>
<dbReference type="RefSeq" id="WP_067392970.1">
    <property type="nucleotide sequence ID" value="NZ_BAAAHU010000002.1"/>
</dbReference>
<keyword evidence="2" id="KW-0472">Membrane</keyword>
<dbReference type="InterPro" id="IPR019051">
    <property type="entry name" value="Trp_biosyn_TM_oprn/chp"/>
</dbReference>
<evidence type="ECO:0000256" key="2">
    <source>
        <dbReference type="SAM" id="Phobius"/>
    </source>
</evidence>
<dbReference type="EMBL" id="BAAAHU010000002">
    <property type="protein sequence ID" value="GAA1003738.1"/>
    <property type="molecule type" value="Genomic_DNA"/>
</dbReference>
<dbReference type="Pfam" id="PF09534">
    <property type="entry name" value="Trp_oprn_chp"/>
    <property type="match status" value="1"/>
</dbReference>
<feature type="transmembrane region" description="Helical" evidence="2">
    <location>
        <begin position="145"/>
        <end position="164"/>
    </location>
</feature>
<feature type="transmembrane region" description="Helical" evidence="2">
    <location>
        <begin position="25"/>
        <end position="42"/>
    </location>
</feature>
<feature type="region of interest" description="Disordered" evidence="1">
    <location>
        <begin position="175"/>
        <end position="215"/>
    </location>
</feature>
<dbReference type="NCBIfam" id="TIGR02234">
    <property type="entry name" value="trp_oprn_chp"/>
    <property type="match status" value="1"/>
</dbReference>
<feature type="transmembrane region" description="Helical" evidence="2">
    <location>
        <begin position="96"/>
        <end position="117"/>
    </location>
</feature>
<dbReference type="Proteomes" id="UP001501072">
    <property type="component" value="Unassembled WGS sequence"/>
</dbReference>
<keyword evidence="4" id="KW-1185">Reference proteome</keyword>